<gene>
    <name evidence="1" type="ORF">S01H1_69923</name>
</gene>
<dbReference type="AlphaFoldDB" id="X0XXZ4"/>
<proteinExistence type="predicted"/>
<name>X0XXZ4_9ZZZZ</name>
<reference evidence="1" key="1">
    <citation type="journal article" date="2014" name="Front. Microbiol.">
        <title>High frequency of phylogenetically diverse reductive dehalogenase-homologous genes in deep subseafloor sedimentary metagenomes.</title>
        <authorList>
            <person name="Kawai M."/>
            <person name="Futagami T."/>
            <person name="Toyoda A."/>
            <person name="Takaki Y."/>
            <person name="Nishi S."/>
            <person name="Hori S."/>
            <person name="Arai W."/>
            <person name="Tsubouchi T."/>
            <person name="Morono Y."/>
            <person name="Uchiyama I."/>
            <person name="Ito T."/>
            <person name="Fujiyama A."/>
            <person name="Inagaki F."/>
            <person name="Takami H."/>
        </authorList>
    </citation>
    <scope>NUCLEOTIDE SEQUENCE</scope>
    <source>
        <strain evidence="1">Expedition CK06-06</strain>
    </source>
</reference>
<accession>X0XXZ4</accession>
<comment type="caution">
    <text evidence="1">The sequence shown here is derived from an EMBL/GenBank/DDBJ whole genome shotgun (WGS) entry which is preliminary data.</text>
</comment>
<sequence>MGLKLYSDFESDLNTIGASSEEAGYVVENLQNPILATKWQSDGIDSAPS</sequence>
<feature type="non-terminal residue" evidence="1">
    <location>
        <position position="49"/>
    </location>
</feature>
<evidence type="ECO:0000313" key="1">
    <source>
        <dbReference type="EMBL" id="GAG29621.1"/>
    </source>
</evidence>
<protein>
    <submittedName>
        <fullName evidence="1">Uncharacterized protein</fullName>
    </submittedName>
</protein>
<dbReference type="EMBL" id="BARS01046450">
    <property type="protein sequence ID" value="GAG29621.1"/>
    <property type="molecule type" value="Genomic_DNA"/>
</dbReference>
<organism evidence="1">
    <name type="scientific">marine sediment metagenome</name>
    <dbReference type="NCBI Taxonomy" id="412755"/>
    <lineage>
        <taxon>unclassified sequences</taxon>
        <taxon>metagenomes</taxon>
        <taxon>ecological metagenomes</taxon>
    </lineage>
</organism>